<dbReference type="Proteomes" id="UP000255328">
    <property type="component" value="Unassembled WGS sequence"/>
</dbReference>
<dbReference type="SFLD" id="SFLDG01144">
    <property type="entry name" value="C2.B.4:_PGP_Like"/>
    <property type="match status" value="1"/>
</dbReference>
<name>A0A377GW41_9FUSO</name>
<dbReference type="PANTHER" id="PTHR10000">
    <property type="entry name" value="PHOSPHOSERINE PHOSPHATASE"/>
    <property type="match status" value="1"/>
</dbReference>
<dbReference type="SFLD" id="SFLDS00003">
    <property type="entry name" value="Haloacid_Dehalogenase"/>
    <property type="match status" value="1"/>
</dbReference>
<dbReference type="GO" id="GO:0016791">
    <property type="term" value="F:phosphatase activity"/>
    <property type="evidence" value="ECO:0007669"/>
    <property type="project" value="UniProtKB-ARBA"/>
</dbReference>
<dbReference type="NCBIfam" id="TIGR01484">
    <property type="entry name" value="HAD-SF-IIB"/>
    <property type="match status" value="1"/>
</dbReference>
<evidence type="ECO:0000313" key="1">
    <source>
        <dbReference type="EMBL" id="STO31217.1"/>
    </source>
</evidence>
<dbReference type="NCBIfam" id="TIGR00099">
    <property type="entry name" value="Cof-subfamily"/>
    <property type="match status" value="1"/>
</dbReference>
<dbReference type="InterPro" id="IPR006379">
    <property type="entry name" value="HAD-SF_hydro_IIB"/>
</dbReference>
<sequence length="265" mass="30506">MKIKAIAVDLDGTLLNSNKKISDINKKVLKEFEKRGVKVFIVTGRTYISAKPYAEELDIDSSIIAYNGAKVVDYKNNKILFNLPLNEEYSKRVIKLGKSRGFHINLYQDNKWYVEDIDNEETKYYANHTGLTPVQKSFDDFDNYFMTKISIQDMRSSEEFDEFCYEIKKLFGKEVYTAKSQTFLFEVLNKEVNKGIVLEKVLKSHGISTDECVAFGDADNDIEMLQVVKYGVAMGNASLELKRLVNYVTDTNDEDGVARFLKKYF</sequence>
<dbReference type="AlphaFoldDB" id="A0A377GW41"/>
<dbReference type="OrthoDB" id="9781413at2"/>
<dbReference type="Gene3D" id="3.30.1240.10">
    <property type="match status" value="1"/>
</dbReference>
<dbReference type="InterPro" id="IPR023214">
    <property type="entry name" value="HAD_sf"/>
</dbReference>
<dbReference type="PROSITE" id="PS01228">
    <property type="entry name" value="COF_1"/>
    <property type="match status" value="1"/>
</dbReference>
<gene>
    <name evidence="1" type="primary">yidA_1</name>
    <name evidence="1" type="ORF">NCTC10723_00662</name>
</gene>
<dbReference type="GO" id="GO:0000287">
    <property type="term" value="F:magnesium ion binding"/>
    <property type="evidence" value="ECO:0007669"/>
    <property type="project" value="TreeGrafter"/>
</dbReference>
<reference evidence="1 2" key="1">
    <citation type="submission" date="2018-06" db="EMBL/GenBank/DDBJ databases">
        <authorList>
            <consortium name="Pathogen Informatics"/>
            <person name="Doyle S."/>
        </authorList>
    </citation>
    <scope>NUCLEOTIDE SEQUENCE [LARGE SCALE GENOMIC DNA]</scope>
    <source>
        <strain evidence="1 2">NCTC10723</strain>
    </source>
</reference>
<dbReference type="InterPro" id="IPR036412">
    <property type="entry name" value="HAD-like_sf"/>
</dbReference>
<protein>
    <submittedName>
        <fullName evidence="1">Phosphatase YidA</fullName>
        <ecNumber evidence="1">3.1.3.-</ecNumber>
    </submittedName>
</protein>
<evidence type="ECO:0000313" key="2">
    <source>
        <dbReference type="Proteomes" id="UP000255328"/>
    </source>
</evidence>
<accession>A0A377GW41</accession>
<dbReference type="InterPro" id="IPR000150">
    <property type="entry name" value="Cof"/>
</dbReference>
<keyword evidence="2" id="KW-1185">Reference proteome</keyword>
<dbReference type="EMBL" id="UGGU01000003">
    <property type="protein sequence ID" value="STO31217.1"/>
    <property type="molecule type" value="Genomic_DNA"/>
</dbReference>
<dbReference type="PANTHER" id="PTHR10000:SF8">
    <property type="entry name" value="HAD SUPERFAMILY HYDROLASE-LIKE, TYPE 3"/>
    <property type="match status" value="1"/>
</dbReference>
<keyword evidence="1" id="KW-0378">Hydrolase</keyword>
<dbReference type="CDD" id="cd07516">
    <property type="entry name" value="HAD_Pase"/>
    <property type="match status" value="1"/>
</dbReference>
<dbReference type="SFLD" id="SFLDG01140">
    <property type="entry name" value="C2.B:_Phosphomannomutase_and_P"/>
    <property type="match status" value="1"/>
</dbReference>
<proteinExistence type="predicted"/>
<dbReference type="PROSITE" id="PS01229">
    <property type="entry name" value="COF_2"/>
    <property type="match status" value="1"/>
</dbReference>
<organism evidence="1 2">
    <name type="scientific">Fusobacterium necrogenes</name>
    <dbReference type="NCBI Taxonomy" id="858"/>
    <lineage>
        <taxon>Bacteria</taxon>
        <taxon>Fusobacteriati</taxon>
        <taxon>Fusobacteriota</taxon>
        <taxon>Fusobacteriia</taxon>
        <taxon>Fusobacteriales</taxon>
        <taxon>Fusobacteriaceae</taxon>
        <taxon>Fusobacterium</taxon>
    </lineage>
</organism>
<dbReference type="Pfam" id="PF08282">
    <property type="entry name" value="Hydrolase_3"/>
    <property type="match status" value="1"/>
</dbReference>
<dbReference type="Gene3D" id="3.40.50.1000">
    <property type="entry name" value="HAD superfamily/HAD-like"/>
    <property type="match status" value="1"/>
</dbReference>
<dbReference type="SUPFAM" id="SSF56784">
    <property type="entry name" value="HAD-like"/>
    <property type="match status" value="1"/>
</dbReference>
<dbReference type="RefSeq" id="WP_115269317.1">
    <property type="nucleotide sequence ID" value="NZ_UGGU01000003.1"/>
</dbReference>
<dbReference type="GO" id="GO:0005829">
    <property type="term" value="C:cytosol"/>
    <property type="evidence" value="ECO:0007669"/>
    <property type="project" value="TreeGrafter"/>
</dbReference>
<dbReference type="EC" id="3.1.3.-" evidence="1"/>